<dbReference type="InterPro" id="IPR004205">
    <property type="entry name" value="Cyt_bc1_su8"/>
</dbReference>
<dbReference type="GO" id="GO:0005743">
    <property type="term" value="C:mitochondrial inner membrane"/>
    <property type="evidence" value="ECO:0007669"/>
    <property type="project" value="UniProtKB-SubCell"/>
</dbReference>
<name>A0A1E5RWR2_9ASCO</name>
<keyword evidence="8" id="KW-1133">Transmembrane helix</keyword>
<evidence type="ECO:0000256" key="4">
    <source>
        <dbReference type="ARBA" id="ARBA00022660"/>
    </source>
</evidence>
<dbReference type="PANTHER" id="PTHR12119:SF2">
    <property type="entry name" value="CYTOCHROME B-C1 COMPLEX SUBUNIT 8"/>
    <property type="match status" value="1"/>
</dbReference>
<dbReference type="OrthoDB" id="6683853at2759"/>
<evidence type="ECO:0000256" key="11">
    <source>
        <dbReference type="RuleBase" id="RU368118"/>
    </source>
</evidence>
<evidence type="ECO:0000256" key="8">
    <source>
        <dbReference type="ARBA" id="ARBA00022989"/>
    </source>
</evidence>
<dbReference type="Pfam" id="PF02939">
    <property type="entry name" value="UcrQ"/>
    <property type="match status" value="1"/>
</dbReference>
<dbReference type="EMBL" id="LPNL01000002">
    <property type="protein sequence ID" value="OEJ91163.1"/>
    <property type="molecule type" value="Genomic_DNA"/>
</dbReference>
<comment type="similarity">
    <text evidence="2 11">Belongs to the UQCRQ/QCR8 family.</text>
</comment>
<evidence type="ECO:0000256" key="10">
    <source>
        <dbReference type="ARBA" id="ARBA00023136"/>
    </source>
</evidence>
<dbReference type="PANTHER" id="PTHR12119">
    <property type="entry name" value="UBIQUINOL-CYTOCHROME C REDUCTASE COMPLEX UBIQUINONE-BINDING PROTEIN QP-C"/>
    <property type="match status" value="1"/>
</dbReference>
<evidence type="ECO:0000313" key="13">
    <source>
        <dbReference type="Proteomes" id="UP000095605"/>
    </source>
</evidence>
<keyword evidence="4 11" id="KW-0679">Respiratory chain</keyword>
<comment type="subunit">
    <text evidence="11">Component of the ubiquinol-cytochrome c oxidoreductase (cytochrome b-c1 complex, complex III, CIII), a multisubunit enzyme composed of 3 respiratory subunits cytochrome b, cytochrome c1 and Rieske protein, 2 core protein subunits, and additional low-molecular weight protein subunits. The complex exists as an obligatory dimer and forms supercomplexes (SCs) in the inner mitochondrial membrane with cytochrome c oxidase (complex IV, CIV).</text>
</comment>
<evidence type="ECO:0000256" key="5">
    <source>
        <dbReference type="ARBA" id="ARBA00022692"/>
    </source>
</evidence>
<keyword evidence="10" id="KW-0472">Membrane</keyword>
<dbReference type="Proteomes" id="UP000095605">
    <property type="component" value="Unassembled WGS sequence"/>
</dbReference>
<protein>
    <recommendedName>
        <fullName evidence="11">Cytochrome b-c1 complex subunit 8</fullName>
    </recommendedName>
    <alternativeName>
        <fullName evidence="11">Complex III subunit 8</fullName>
    </alternativeName>
</protein>
<evidence type="ECO:0000256" key="7">
    <source>
        <dbReference type="ARBA" id="ARBA00022982"/>
    </source>
</evidence>
<dbReference type="GO" id="GO:0006122">
    <property type="term" value="P:mitochondrial electron transport, ubiquinol to cytochrome c"/>
    <property type="evidence" value="ECO:0007669"/>
    <property type="project" value="UniProtKB-UniRule"/>
</dbReference>
<sequence length="96" mass="11137">MAGPPSAKTYMGWWGHLGNFKQRGITSYAVSPYRQVPFGGVVEAVFGNFTRRVRSQVLYFAVPGYLYYVWWVNSVKYNEWLYTKDGREELARINGE</sequence>
<evidence type="ECO:0000256" key="6">
    <source>
        <dbReference type="ARBA" id="ARBA00022792"/>
    </source>
</evidence>
<dbReference type="SUPFAM" id="SSF81508">
    <property type="entry name" value="Ubiquinone-binding protein QP-C of cytochrome bc1 complex (Ubiquinol-cytochrome c reductase)"/>
    <property type="match status" value="1"/>
</dbReference>
<evidence type="ECO:0000313" key="12">
    <source>
        <dbReference type="EMBL" id="OEJ91163.1"/>
    </source>
</evidence>
<dbReference type="InterPro" id="IPR036642">
    <property type="entry name" value="Cyt_bc1_su8_sf"/>
</dbReference>
<keyword evidence="5" id="KW-0812">Transmembrane</keyword>
<comment type="subcellular location">
    <subcellularLocation>
        <location evidence="1 11">Mitochondrion inner membrane</location>
        <topology evidence="1 11">Single-pass membrane protein</topology>
    </subcellularLocation>
</comment>
<comment type="function">
    <text evidence="11">Component of the ubiquinol-cytochrome c oxidoreductase, a multisubunit transmembrane complex that is part of the mitochondrial electron transport chain which drives oxidative phosphorylation. The complex plays an important role in the uptake of multiple carbon sources present in different host niches.</text>
</comment>
<dbReference type="FunFam" id="1.20.5.210:FF:000001">
    <property type="entry name" value="Cytochrome b-c1 complex subunit 8"/>
    <property type="match status" value="1"/>
</dbReference>
<keyword evidence="6 11" id="KW-0999">Mitochondrion inner membrane</keyword>
<keyword evidence="13" id="KW-1185">Reference proteome</keyword>
<reference evidence="13" key="1">
    <citation type="journal article" date="2016" name="Genome Announc.">
        <title>Genome sequences of three species of Hanseniaspora isolated from spontaneous wine fermentations.</title>
        <authorList>
            <person name="Sternes P.R."/>
            <person name="Lee D."/>
            <person name="Kutyna D.R."/>
            <person name="Borneman A.R."/>
        </authorList>
    </citation>
    <scope>NUCLEOTIDE SEQUENCE [LARGE SCALE GENOMIC DNA]</scope>
    <source>
        <strain evidence="13">AWRI3578</strain>
    </source>
</reference>
<gene>
    <name evidence="12" type="ORF">AWRI3578_g270</name>
</gene>
<accession>A0A1E5RWR2</accession>
<organism evidence="12 13">
    <name type="scientific">Hanseniaspora opuntiae</name>
    <dbReference type="NCBI Taxonomy" id="211096"/>
    <lineage>
        <taxon>Eukaryota</taxon>
        <taxon>Fungi</taxon>
        <taxon>Dikarya</taxon>
        <taxon>Ascomycota</taxon>
        <taxon>Saccharomycotina</taxon>
        <taxon>Saccharomycetes</taxon>
        <taxon>Saccharomycodales</taxon>
        <taxon>Saccharomycodaceae</taxon>
        <taxon>Hanseniaspora</taxon>
    </lineage>
</organism>
<evidence type="ECO:0000256" key="1">
    <source>
        <dbReference type="ARBA" id="ARBA00004434"/>
    </source>
</evidence>
<evidence type="ECO:0000256" key="9">
    <source>
        <dbReference type="ARBA" id="ARBA00023128"/>
    </source>
</evidence>
<keyword evidence="3 11" id="KW-0813">Transport</keyword>
<keyword evidence="7 11" id="KW-0249">Electron transport</keyword>
<dbReference type="AlphaFoldDB" id="A0A1E5RWR2"/>
<evidence type="ECO:0000256" key="3">
    <source>
        <dbReference type="ARBA" id="ARBA00022448"/>
    </source>
</evidence>
<dbReference type="Gene3D" id="1.20.5.210">
    <property type="entry name" value="Cytochrome b-c1 complex subunit 8"/>
    <property type="match status" value="1"/>
</dbReference>
<evidence type="ECO:0000256" key="2">
    <source>
        <dbReference type="ARBA" id="ARBA00007668"/>
    </source>
</evidence>
<keyword evidence="9 11" id="KW-0496">Mitochondrion</keyword>
<comment type="caution">
    <text evidence="12">The sequence shown here is derived from an EMBL/GenBank/DDBJ whole genome shotgun (WGS) entry which is preliminary data.</text>
</comment>
<dbReference type="GO" id="GO:0045275">
    <property type="term" value="C:respiratory chain complex III"/>
    <property type="evidence" value="ECO:0007669"/>
    <property type="project" value="UniProtKB-UniRule"/>
</dbReference>
<proteinExistence type="inferred from homology"/>